<evidence type="ECO:0000256" key="5">
    <source>
        <dbReference type="SAM" id="MobiDB-lite"/>
    </source>
</evidence>
<feature type="region of interest" description="Disordered" evidence="5">
    <location>
        <begin position="51"/>
        <end position="75"/>
    </location>
</feature>
<evidence type="ECO:0000313" key="7">
    <source>
        <dbReference type="EMBL" id="EOA83494.1"/>
    </source>
</evidence>
<dbReference type="GO" id="GO:0005777">
    <property type="term" value="C:peroxisome"/>
    <property type="evidence" value="ECO:0007669"/>
    <property type="project" value="UniProtKB-SubCell"/>
</dbReference>
<dbReference type="GeneID" id="19396539"/>
<dbReference type="EMBL" id="KB908833">
    <property type="protein sequence ID" value="EOA83494.1"/>
    <property type="molecule type" value="Genomic_DNA"/>
</dbReference>
<dbReference type="Proteomes" id="UP000016935">
    <property type="component" value="Unassembled WGS sequence"/>
</dbReference>
<dbReference type="SUPFAM" id="SSF53474">
    <property type="entry name" value="alpha/beta-Hydrolases"/>
    <property type="match status" value="1"/>
</dbReference>
<keyword evidence="8" id="KW-1185">Reference proteome</keyword>
<dbReference type="RefSeq" id="XP_008029197.1">
    <property type="nucleotide sequence ID" value="XM_008031006.1"/>
</dbReference>
<dbReference type="AlphaFoldDB" id="R0K1E9"/>
<dbReference type="PANTHER" id="PTHR43194">
    <property type="entry name" value="HYDROLASE ALPHA/BETA FOLD FAMILY"/>
    <property type="match status" value="1"/>
</dbReference>
<gene>
    <name evidence="7" type="ORF">SETTUDRAFT_140099</name>
</gene>
<dbReference type="InterPro" id="IPR000073">
    <property type="entry name" value="AB_hydrolase_1"/>
</dbReference>
<comment type="similarity">
    <text evidence="2">Belongs to the AB hydrolase superfamily. AKT2 hydrolase family.</text>
</comment>
<dbReference type="HOGENOM" id="CLU_047586_0_0_1"/>
<reference evidence="7 8" key="2">
    <citation type="journal article" date="2013" name="PLoS Genet.">
        <title>Comparative genome structure, secondary metabolite, and effector coding capacity across Cochliobolus pathogens.</title>
        <authorList>
            <person name="Condon B.J."/>
            <person name="Leng Y."/>
            <person name="Wu D."/>
            <person name="Bushley K.E."/>
            <person name="Ohm R.A."/>
            <person name="Otillar R."/>
            <person name="Martin J."/>
            <person name="Schackwitz W."/>
            <person name="Grimwood J."/>
            <person name="MohdZainudin N."/>
            <person name="Xue C."/>
            <person name="Wang R."/>
            <person name="Manning V.A."/>
            <person name="Dhillon B."/>
            <person name="Tu Z.J."/>
            <person name="Steffenson B.J."/>
            <person name="Salamov A."/>
            <person name="Sun H."/>
            <person name="Lowry S."/>
            <person name="LaButti K."/>
            <person name="Han J."/>
            <person name="Copeland A."/>
            <person name="Lindquist E."/>
            <person name="Barry K."/>
            <person name="Schmutz J."/>
            <person name="Baker S.E."/>
            <person name="Ciuffetti L.M."/>
            <person name="Grigoriev I.V."/>
            <person name="Zhong S."/>
            <person name="Turgeon B.G."/>
        </authorList>
    </citation>
    <scope>NUCLEOTIDE SEQUENCE [LARGE SCALE GENOMIC DNA]</scope>
    <source>
        <strain evidence="8">28A</strain>
    </source>
</reference>
<dbReference type="eggNOG" id="ENOG502SJT5">
    <property type="taxonomic scope" value="Eukaryota"/>
</dbReference>
<dbReference type="InterPro" id="IPR050228">
    <property type="entry name" value="Carboxylesterase_BioH"/>
</dbReference>
<evidence type="ECO:0000256" key="3">
    <source>
        <dbReference type="ARBA" id="ARBA00023026"/>
    </source>
</evidence>
<sequence length="336" mass="35841">MSSGAVSLVLPRPGAETTLPPKTIAGPPEESFTSTFGALLPPARYLSTDNGKAAYYSMPPSPPPTPDTQSPDTKSPERVLFIHGVQTPALGMLPLARQLHSSFPTAHFVLLDLWGHGLSDTPVAPHTASLFHGLIDALLDHLQWPSAHMVGFSFGASLTAGYVALRATRVQSYTLVAPAGLIKSASFSAAEQAHLQPGSDEAAAQKWVLEFLEGGDLLVPADWEERVARGEVVAEAVRKWQMDKHPAHTASVVGIFRDGGVLDNQQRFEAAIATGVPAMVVQGEKDDLCTPGELVQLGFQHVFVVPDVGHAVVRERVPEVAEYGGDCQKFLLTGVH</sequence>
<dbReference type="OrthoDB" id="408373at2759"/>
<comment type="subcellular location">
    <subcellularLocation>
        <location evidence="1">Peroxisome</location>
    </subcellularLocation>
</comment>
<proteinExistence type="inferred from homology"/>
<dbReference type="Gene3D" id="3.40.50.1820">
    <property type="entry name" value="alpha/beta hydrolase"/>
    <property type="match status" value="1"/>
</dbReference>
<evidence type="ECO:0000256" key="4">
    <source>
        <dbReference type="ARBA" id="ARBA00023140"/>
    </source>
</evidence>
<reference evidence="7 8" key="1">
    <citation type="journal article" date="2012" name="PLoS Pathog.">
        <title>Diverse lifestyles and strategies of plant pathogenesis encoded in the genomes of eighteen Dothideomycetes fungi.</title>
        <authorList>
            <person name="Ohm R.A."/>
            <person name="Feau N."/>
            <person name="Henrissat B."/>
            <person name="Schoch C.L."/>
            <person name="Horwitz B.A."/>
            <person name="Barry K.W."/>
            <person name="Condon B.J."/>
            <person name="Copeland A.C."/>
            <person name="Dhillon B."/>
            <person name="Glaser F."/>
            <person name="Hesse C.N."/>
            <person name="Kosti I."/>
            <person name="LaButti K."/>
            <person name="Lindquist E.A."/>
            <person name="Lucas S."/>
            <person name="Salamov A.A."/>
            <person name="Bradshaw R.E."/>
            <person name="Ciuffetti L."/>
            <person name="Hamelin R.C."/>
            <person name="Kema G.H.J."/>
            <person name="Lawrence C."/>
            <person name="Scott J.A."/>
            <person name="Spatafora J.W."/>
            <person name="Turgeon B.G."/>
            <person name="de Wit P.J.G.M."/>
            <person name="Zhong S."/>
            <person name="Goodwin S.B."/>
            <person name="Grigoriev I.V."/>
        </authorList>
    </citation>
    <scope>NUCLEOTIDE SEQUENCE [LARGE SCALE GENOMIC DNA]</scope>
    <source>
        <strain evidence="8">28A</strain>
    </source>
</reference>
<protein>
    <recommendedName>
        <fullName evidence="6">AB hydrolase-1 domain-containing protein</fullName>
    </recommendedName>
</protein>
<dbReference type="Pfam" id="PF00561">
    <property type="entry name" value="Abhydrolase_1"/>
    <property type="match status" value="1"/>
</dbReference>
<dbReference type="STRING" id="671987.R0K1E9"/>
<evidence type="ECO:0000259" key="6">
    <source>
        <dbReference type="Pfam" id="PF00561"/>
    </source>
</evidence>
<feature type="domain" description="AB hydrolase-1" evidence="6">
    <location>
        <begin position="79"/>
        <end position="312"/>
    </location>
</feature>
<name>R0K1E9_EXST2</name>
<keyword evidence="3" id="KW-0843">Virulence</keyword>
<evidence type="ECO:0000313" key="8">
    <source>
        <dbReference type="Proteomes" id="UP000016935"/>
    </source>
</evidence>
<feature type="region of interest" description="Disordered" evidence="5">
    <location>
        <begin position="1"/>
        <end position="35"/>
    </location>
</feature>
<evidence type="ECO:0000256" key="1">
    <source>
        <dbReference type="ARBA" id="ARBA00004275"/>
    </source>
</evidence>
<evidence type="ECO:0000256" key="2">
    <source>
        <dbReference type="ARBA" id="ARBA00005668"/>
    </source>
</evidence>
<keyword evidence="4" id="KW-0576">Peroxisome</keyword>
<organism evidence="7 8">
    <name type="scientific">Exserohilum turcicum (strain 28A)</name>
    <name type="common">Northern leaf blight fungus</name>
    <name type="synonym">Setosphaeria turcica</name>
    <dbReference type="NCBI Taxonomy" id="671987"/>
    <lineage>
        <taxon>Eukaryota</taxon>
        <taxon>Fungi</taxon>
        <taxon>Dikarya</taxon>
        <taxon>Ascomycota</taxon>
        <taxon>Pezizomycotina</taxon>
        <taxon>Dothideomycetes</taxon>
        <taxon>Pleosporomycetidae</taxon>
        <taxon>Pleosporales</taxon>
        <taxon>Pleosporineae</taxon>
        <taxon>Pleosporaceae</taxon>
        <taxon>Exserohilum</taxon>
    </lineage>
</organism>
<dbReference type="InterPro" id="IPR029058">
    <property type="entry name" value="AB_hydrolase_fold"/>
</dbReference>
<dbReference type="PANTHER" id="PTHR43194:SF2">
    <property type="entry name" value="PEROXISOMAL MEMBRANE PROTEIN LPX1"/>
    <property type="match status" value="1"/>
</dbReference>
<accession>R0K1E9</accession>